<dbReference type="AlphaFoldDB" id="A0A7H0GLC4"/>
<dbReference type="RefSeq" id="WP_187724682.1">
    <property type="nucleotide sequence ID" value="NZ_CP060783.1"/>
</dbReference>
<proteinExistence type="predicted"/>
<accession>A0A7H0GLC4</accession>
<evidence type="ECO:0000313" key="1">
    <source>
        <dbReference type="EMBL" id="QNP49090.1"/>
    </source>
</evidence>
<dbReference type="KEGG" id="daer:H9K75_02765"/>
<reference evidence="1 2" key="1">
    <citation type="submission" date="2020-08" db="EMBL/GenBank/DDBJ databases">
        <title>Genome sequence of Diaphorobacter aerolatus KACC 16536T.</title>
        <authorList>
            <person name="Hyun D.-W."/>
            <person name="Bae J.-W."/>
        </authorList>
    </citation>
    <scope>NUCLEOTIDE SEQUENCE [LARGE SCALE GENOMIC DNA]</scope>
    <source>
        <strain evidence="1 2">KACC 16536</strain>
    </source>
</reference>
<sequence>MLYQFNEGSIDLPLKDRIDRTMNVLAMPDGSGVTYIISRDELRPGESLKQFTERQLGDLATQVKGYQVVLAPTPLAAIEGAGEVLEFAGAFTQNDQGIHQRQVALLLADTRRVLIVTMSGFEPFDDEAIRAWSMVVRSFQLRQN</sequence>
<evidence type="ECO:0000313" key="2">
    <source>
        <dbReference type="Proteomes" id="UP000516028"/>
    </source>
</evidence>
<keyword evidence="2" id="KW-1185">Reference proteome</keyword>
<gene>
    <name evidence="1" type="ORF">H9K75_02765</name>
</gene>
<protein>
    <submittedName>
        <fullName evidence="1">DUF1795 domain-containing protein</fullName>
    </submittedName>
</protein>
<name>A0A7H0GLC4_9BURK</name>
<dbReference type="InterPro" id="IPR014894">
    <property type="entry name" value="DcrB/EagT6"/>
</dbReference>
<dbReference type="InterPro" id="IPR016123">
    <property type="entry name" value="Mog1/PsbP_a/b/a-sand"/>
</dbReference>
<dbReference type="EMBL" id="CP060783">
    <property type="protein sequence ID" value="QNP49090.1"/>
    <property type="molecule type" value="Genomic_DNA"/>
</dbReference>
<dbReference type="Gene3D" id="3.40.1000.10">
    <property type="entry name" value="Mog1/PsbP, alpha/beta/alpha sandwich"/>
    <property type="match status" value="1"/>
</dbReference>
<dbReference type="Proteomes" id="UP000516028">
    <property type="component" value="Chromosome"/>
</dbReference>
<dbReference type="SUPFAM" id="SSF55724">
    <property type="entry name" value="Mog1p/PsbP-like"/>
    <property type="match status" value="1"/>
</dbReference>
<dbReference type="Pfam" id="PF08786">
    <property type="entry name" value="DcrB"/>
    <property type="match status" value="1"/>
</dbReference>
<organism evidence="1 2">
    <name type="scientific">Diaphorobacter aerolatus</name>
    <dbReference type="NCBI Taxonomy" id="1288495"/>
    <lineage>
        <taxon>Bacteria</taxon>
        <taxon>Pseudomonadati</taxon>
        <taxon>Pseudomonadota</taxon>
        <taxon>Betaproteobacteria</taxon>
        <taxon>Burkholderiales</taxon>
        <taxon>Comamonadaceae</taxon>
        <taxon>Diaphorobacter</taxon>
    </lineage>
</organism>